<dbReference type="EMBL" id="CAJNOE010000052">
    <property type="protein sequence ID" value="CAF0819694.1"/>
    <property type="molecule type" value="Genomic_DNA"/>
</dbReference>
<keyword evidence="8" id="KW-0547">Nucleotide-binding</keyword>
<dbReference type="AlphaFoldDB" id="A0A813TX56"/>
<dbReference type="EC" id="2.4.1.122" evidence="4"/>
<evidence type="ECO:0000256" key="5">
    <source>
        <dbReference type="ARBA" id="ARBA00022676"/>
    </source>
</evidence>
<keyword evidence="11 12" id="KW-0472">Membrane</keyword>
<dbReference type="Pfam" id="PF02434">
    <property type="entry name" value="Fringe"/>
    <property type="match status" value="1"/>
</dbReference>
<keyword evidence="10 12" id="KW-1133">Transmembrane helix</keyword>
<feature type="transmembrane region" description="Helical" evidence="12">
    <location>
        <begin position="93"/>
        <end position="114"/>
    </location>
</feature>
<dbReference type="PANTHER" id="PTHR23033:SF14">
    <property type="entry name" value="GLYCOPROTEIN-N-ACETYLGALACTOSAMINE 3-BETA-GALACTOSYLTRANSFERASE 1-RELATED"/>
    <property type="match status" value="1"/>
</dbReference>
<feature type="transmembrane region" description="Helical" evidence="12">
    <location>
        <begin position="300"/>
        <end position="319"/>
    </location>
</feature>
<dbReference type="PANTHER" id="PTHR23033">
    <property type="entry name" value="BETA1,3-GALACTOSYLTRANSFERASE"/>
    <property type="match status" value="1"/>
</dbReference>
<dbReference type="GO" id="GO:0016020">
    <property type="term" value="C:membrane"/>
    <property type="evidence" value="ECO:0007669"/>
    <property type="project" value="UniProtKB-SubCell"/>
</dbReference>
<dbReference type="SUPFAM" id="SSF81321">
    <property type="entry name" value="Family A G protein-coupled receptor-like"/>
    <property type="match status" value="1"/>
</dbReference>
<evidence type="ECO:0000256" key="11">
    <source>
        <dbReference type="ARBA" id="ARBA00023136"/>
    </source>
</evidence>
<dbReference type="Proteomes" id="UP000663860">
    <property type="component" value="Unassembled WGS sequence"/>
</dbReference>
<dbReference type="GO" id="GO:0000166">
    <property type="term" value="F:nucleotide binding"/>
    <property type="evidence" value="ECO:0007669"/>
    <property type="project" value="UniProtKB-KW"/>
</dbReference>
<keyword evidence="9" id="KW-0735">Signal-anchor</keyword>
<sequence>MDTSNSIEDALNFASEQISIYFGLSILILGVIGGILNLIVFTTLKTFRETTCAFYLTVVSSVNIGQLIISLFIRILSDGFNTDIRKISWVCKIHIYMASVFALISMTVMCFATINQYISMTKYRRFSNLQLAHYGVVSTCFIWSIYTISFLIFWDSSSGVCTINNLSFSIYSSRFHFPILLGFLPISIMITFSILAFHSARTLISRQMNIVRLSRDRQLTAMTLVHVMFIIITTIPYVVFFVYLLNQHNTGPEQTARNNLIFTIVLLISYSTYSGSFYIYCCVSERFRRQLVYVLMKTRLVSVGLTLTCLILITTFYVGSHTNISYIEFQNIKLGNVAIHPELLSPRILCLIMTTPKYFLDRVKAVNATWGPRCDRYFFITEYIPQNMTLEQINFAQQIPIAPIQNITPGYAHLTQKSTLAFLFAYEKYFNDFDWFVKADDDTYLIVENLKAFLSQQNPTEPVTFGYNYKVHAQRGMHAGGASYVLSRESLRRFYEAHKDPNSTCRADGGAEDIEIAKCLRTKGVYPGQSLDKQNRELFHPLKYIDHFFGDIVTSFKEMTEHPLQTKIQEGCVVLELDLLKKIDNKSVNIKLQALYHSLTDKLREEMGKLKVFFMFMGDLISFTNMQNFRNEIKLHPQWNRAYGIDHTFWTGVLHDGRDRGPHPYYCPVGWKRYALYVTDNYDDRFKGWSVCYHGTKFSYGLSILLSGLKPAEVKAHGAGIYASPSIIYASHPRYSEIKEIKPFEQTDYFQGGKYVQFMLQCRVHPTNIITIGSETLGVGNTTIDSNVDNNSIEWLIDTKGKSIVDFNDTDAAIVCTGIMIRVTDKHPGLLPESQWWYASRLCNKTNCCALGIDLTTLTNQKANGNQCNIIFS</sequence>
<evidence type="ECO:0000256" key="8">
    <source>
        <dbReference type="ARBA" id="ARBA00022741"/>
    </source>
</evidence>
<comment type="subcellular location">
    <subcellularLocation>
        <location evidence="1">Membrane</location>
        <topology evidence="1">Single-pass type II membrane protein</topology>
    </subcellularLocation>
</comment>
<dbReference type="Gene3D" id="1.20.1070.10">
    <property type="entry name" value="Rhodopsin 7-helix transmembrane proteins"/>
    <property type="match status" value="1"/>
</dbReference>
<name>A0A813TX56_9BILA</name>
<keyword evidence="6" id="KW-0808">Transferase</keyword>
<feature type="transmembrane region" description="Helical" evidence="12">
    <location>
        <begin position="134"/>
        <end position="154"/>
    </location>
</feature>
<comment type="pathway">
    <text evidence="2">Protein modification; protein glycosylation.</text>
</comment>
<comment type="caution">
    <text evidence="14">The sequence shown here is derived from an EMBL/GenBank/DDBJ whole genome shotgun (WGS) entry which is preliminary data.</text>
</comment>
<keyword evidence="5" id="KW-0328">Glycosyltransferase</keyword>
<dbReference type="SUPFAM" id="SSF56399">
    <property type="entry name" value="ADP-ribosylation"/>
    <property type="match status" value="1"/>
</dbReference>
<evidence type="ECO:0000256" key="4">
    <source>
        <dbReference type="ARBA" id="ARBA00012557"/>
    </source>
</evidence>
<evidence type="ECO:0000313" key="14">
    <source>
        <dbReference type="EMBL" id="CAF0819694.1"/>
    </source>
</evidence>
<evidence type="ECO:0000256" key="7">
    <source>
        <dbReference type="ARBA" id="ARBA00022692"/>
    </source>
</evidence>
<evidence type="ECO:0000256" key="10">
    <source>
        <dbReference type="ARBA" id="ARBA00022989"/>
    </source>
</evidence>
<evidence type="ECO:0000259" key="13">
    <source>
        <dbReference type="PROSITE" id="PS50262"/>
    </source>
</evidence>
<feature type="transmembrane region" description="Helical" evidence="12">
    <location>
        <begin position="174"/>
        <end position="198"/>
    </location>
</feature>
<feature type="transmembrane region" description="Helical" evidence="12">
    <location>
        <begin position="219"/>
        <end position="245"/>
    </location>
</feature>
<dbReference type="GO" id="GO:0016263">
    <property type="term" value="F:glycoprotein-N-acetylgalactosamine 3-beta-galactosyltransferase activity"/>
    <property type="evidence" value="ECO:0007669"/>
    <property type="project" value="UniProtKB-EC"/>
</dbReference>
<organism evidence="14 15">
    <name type="scientific">Adineta steineri</name>
    <dbReference type="NCBI Taxonomy" id="433720"/>
    <lineage>
        <taxon>Eukaryota</taxon>
        <taxon>Metazoa</taxon>
        <taxon>Spiralia</taxon>
        <taxon>Gnathifera</taxon>
        <taxon>Rotifera</taxon>
        <taxon>Eurotatoria</taxon>
        <taxon>Bdelloidea</taxon>
        <taxon>Adinetida</taxon>
        <taxon>Adinetidae</taxon>
        <taxon>Adineta</taxon>
    </lineage>
</organism>
<feature type="transmembrane region" description="Helical" evidence="12">
    <location>
        <begin position="53"/>
        <end position="73"/>
    </location>
</feature>
<evidence type="ECO:0000256" key="12">
    <source>
        <dbReference type="SAM" id="Phobius"/>
    </source>
</evidence>
<evidence type="ECO:0000256" key="6">
    <source>
        <dbReference type="ARBA" id="ARBA00022679"/>
    </source>
</evidence>
<proteinExistence type="inferred from homology"/>
<protein>
    <recommendedName>
        <fullName evidence="4">N-acetylgalactosaminide beta-1,3-galactosyltransferase</fullName>
        <ecNumber evidence="4">2.4.1.122</ecNumber>
    </recommendedName>
</protein>
<dbReference type="PROSITE" id="PS50262">
    <property type="entry name" value="G_PROTEIN_RECEP_F1_2"/>
    <property type="match status" value="1"/>
</dbReference>
<keyword evidence="7 12" id="KW-0812">Transmembrane</keyword>
<accession>A0A813TX56</accession>
<dbReference type="InterPro" id="IPR017452">
    <property type="entry name" value="GPCR_Rhodpsn_7TM"/>
</dbReference>
<comment type="similarity">
    <text evidence="3">Belongs to the glycosyltransferase 31 family. Beta3-Gal-T subfamily.</text>
</comment>
<evidence type="ECO:0000313" key="15">
    <source>
        <dbReference type="Proteomes" id="UP000663860"/>
    </source>
</evidence>
<dbReference type="Gene3D" id="3.90.550.50">
    <property type="match status" value="1"/>
</dbReference>
<evidence type="ECO:0000256" key="2">
    <source>
        <dbReference type="ARBA" id="ARBA00004922"/>
    </source>
</evidence>
<evidence type="ECO:0000256" key="9">
    <source>
        <dbReference type="ARBA" id="ARBA00022968"/>
    </source>
</evidence>
<evidence type="ECO:0000256" key="1">
    <source>
        <dbReference type="ARBA" id="ARBA00004606"/>
    </source>
</evidence>
<evidence type="ECO:0000256" key="3">
    <source>
        <dbReference type="ARBA" id="ARBA00006462"/>
    </source>
</evidence>
<gene>
    <name evidence="14" type="ORF">IZO911_LOCUS7930</name>
</gene>
<feature type="transmembrane region" description="Helical" evidence="12">
    <location>
        <begin position="260"/>
        <end position="280"/>
    </location>
</feature>
<feature type="domain" description="G-protein coupled receptors family 1 profile" evidence="13">
    <location>
        <begin position="33"/>
        <end position="280"/>
    </location>
</feature>
<reference evidence="14" key="1">
    <citation type="submission" date="2021-02" db="EMBL/GenBank/DDBJ databases">
        <authorList>
            <person name="Nowell W R."/>
        </authorList>
    </citation>
    <scope>NUCLEOTIDE SEQUENCE</scope>
</reference>
<dbReference type="InterPro" id="IPR003378">
    <property type="entry name" value="Fringe-like_glycosylTrfase"/>
</dbReference>
<dbReference type="InterPro" id="IPR026050">
    <property type="entry name" value="C1GALT1/C1GALT1_chp1"/>
</dbReference>
<feature type="transmembrane region" description="Helical" evidence="12">
    <location>
        <begin position="20"/>
        <end position="41"/>
    </location>
</feature>